<dbReference type="Gene3D" id="1.10.20.10">
    <property type="entry name" value="Histone, subunit A"/>
    <property type="match status" value="1"/>
</dbReference>
<dbReference type="EMBL" id="JQ918302">
    <property type="protein sequence ID" value="AFK49679.1"/>
    <property type="molecule type" value="mRNA"/>
</dbReference>
<evidence type="ECO:0000313" key="11">
    <source>
        <dbReference type="EMBL" id="KEH36864.1"/>
    </source>
</evidence>
<keyword evidence="3" id="KW-0238">DNA-binding</keyword>
<dbReference type="GO" id="GO:0003677">
    <property type="term" value="F:DNA binding"/>
    <property type="evidence" value="ECO:0007669"/>
    <property type="project" value="UniProtKB-KW"/>
</dbReference>
<proteinExistence type="evidence at transcript level"/>
<accession>I3TAY7</accession>
<dbReference type="CDD" id="cd22908">
    <property type="entry name" value="HFD_NFYC-like"/>
    <property type="match status" value="1"/>
</dbReference>
<keyword evidence="5" id="KW-0804">Transcription</keyword>
<reference evidence="10" key="2">
    <citation type="submission" date="2012-04" db="EMBL/GenBank/DDBJ databases">
        <authorList>
            <person name="Gouzy J."/>
            <person name="Debelle F."/>
            <person name="Gamas P."/>
        </authorList>
    </citation>
    <scope>NUCLEOTIDE SEQUENCE</scope>
</reference>
<dbReference type="InterPro" id="IPR050568">
    <property type="entry name" value="Transcr_DNA_Rep_Reg"/>
</dbReference>
<dbReference type="Proteomes" id="UP000002051">
    <property type="component" value="Chromosome 2"/>
</dbReference>
<dbReference type="EnsemblPlants" id="KEH36864">
    <property type="protein sequence ID" value="KEH36864"/>
    <property type="gene ID" value="MTR_2g023340"/>
</dbReference>
<evidence type="ECO:0000259" key="9">
    <source>
        <dbReference type="Pfam" id="PF00808"/>
    </source>
</evidence>
<dbReference type="GO" id="GO:0005634">
    <property type="term" value="C:nucleus"/>
    <property type="evidence" value="ECO:0000318"/>
    <property type="project" value="GO_Central"/>
</dbReference>
<evidence type="ECO:0000256" key="2">
    <source>
        <dbReference type="ARBA" id="ARBA00023015"/>
    </source>
</evidence>
<dbReference type="GO" id="GO:0006357">
    <property type="term" value="P:regulation of transcription by RNA polymerase II"/>
    <property type="evidence" value="ECO:0000318"/>
    <property type="project" value="GO_Central"/>
</dbReference>
<evidence type="ECO:0000256" key="7">
    <source>
        <dbReference type="ARBA" id="ARBA00038129"/>
    </source>
</evidence>
<comment type="subcellular location">
    <subcellularLocation>
        <location evidence="1">Nucleus</location>
    </subcellularLocation>
</comment>
<dbReference type="Proteomes" id="UP000265566">
    <property type="component" value="Chromosome 2"/>
</dbReference>
<dbReference type="EMBL" id="PSQE01000002">
    <property type="protein sequence ID" value="RHN72512.1"/>
    <property type="molecule type" value="Genomic_DNA"/>
</dbReference>
<dbReference type="AlphaFoldDB" id="I3TAY7"/>
<comment type="similarity">
    <text evidence="7">Belongs to the NFYC/HAP5 subunit family.</text>
</comment>
<evidence type="ECO:0000256" key="5">
    <source>
        <dbReference type="ARBA" id="ARBA00023163"/>
    </source>
</evidence>
<dbReference type="GO" id="GO:0046982">
    <property type="term" value="F:protein heterodimerization activity"/>
    <property type="evidence" value="ECO:0007669"/>
    <property type="project" value="InterPro"/>
</dbReference>
<keyword evidence="4" id="KW-0010">Activator</keyword>
<keyword evidence="6" id="KW-0539">Nucleus</keyword>
<dbReference type="InterPro" id="IPR003958">
    <property type="entry name" value="CBFA_NFYB_domain"/>
</dbReference>
<reference evidence="12" key="5">
    <citation type="journal article" date="2018" name="Nat. Plants">
        <title>Whole-genome landscape of Medicago truncatula symbiotic genes.</title>
        <authorList>
            <person name="Pecrix Y."/>
            <person name="Gamas P."/>
            <person name="Carrere S."/>
        </authorList>
    </citation>
    <scope>NUCLEOTIDE SEQUENCE</scope>
    <source>
        <tissue evidence="12">Leaves</tissue>
    </source>
</reference>
<feature type="domain" description="Transcription factor CBF/NF-Y/archaeal histone" evidence="9">
    <location>
        <begin position="86"/>
        <end position="148"/>
    </location>
</feature>
<protein>
    <submittedName>
        <fullName evidence="11">Core histone H2A/H2B/H3/H4</fullName>
    </submittedName>
    <submittedName>
        <fullName evidence="10">Nuclear transcription factor Y subunit C10</fullName>
    </submittedName>
    <submittedName>
        <fullName evidence="12">Putative transcription factor Hap3/NF-YB family</fullName>
    </submittedName>
</protein>
<dbReference type="PANTHER" id="PTHR10252">
    <property type="entry name" value="HISTONE-LIKE TRANSCRIPTION FACTOR CCAAT-RELATED"/>
    <property type="match status" value="1"/>
</dbReference>
<dbReference type="STRING" id="3880.I3TAY7"/>
<dbReference type="Pfam" id="PF00808">
    <property type="entry name" value="CBFD_NFYB_HMF"/>
    <property type="match status" value="1"/>
</dbReference>
<reference evidence="11 14" key="3">
    <citation type="journal article" date="2014" name="BMC Genomics">
        <title>An improved genome release (version Mt4.0) for the model legume Medicago truncatula.</title>
        <authorList>
            <person name="Tang H."/>
            <person name="Krishnakumar V."/>
            <person name="Bidwell S."/>
            <person name="Rosen B."/>
            <person name="Chan A."/>
            <person name="Zhou S."/>
            <person name="Gentzbittel L."/>
            <person name="Childs K.L."/>
            <person name="Yandell M."/>
            <person name="Gundlach H."/>
            <person name="Mayer K.F."/>
            <person name="Schwartz D.C."/>
            <person name="Town C.D."/>
        </authorList>
    </citation>
    <scope>GENOME REANNOTATION</scope>
    <source>
        <strain evidence="11">A17</strain>
        <strain evidence="13 14">cv. Jemalong A17</strain>
    </source>
</reference>
<keyword evidence="2" id="KW-0805">Transcription regulation</keyword>
<keyword evidence="14" id="KW-1185">Reference proteome</keyword>
<evidence type="ECO:0000256" key="4">
    <source>
        <dbReference type="ARBA" id="ARBA00023159"/>
    </source>
</evidence>
<dbReference type="GO" id="GO:0000981">
    <property type="term" value="F:DNA-binding transcription factor activity, RNA polymerase II-specific"/>
    <property type="evidence" value="ECO:0000318"/>
    <property type="project" value="GO_Central"/>
</dbReference>
<evidence type="ECO:0000313" key="10">
    <source>
        <dbReference type="EMBL" id="AFK49679.1"/>
    </source>
</evidence>
<dbReference type="HOGENOM" id="CLU_045277_0_0_1"/>
<sequence>MDQKTQVKPEERRNDTQTQNQIVSVSRPLFHTANASAFSSYMSRVQVQEISHQQQKQQELQKKLGTFWAKQNEEVEKVVDFRNNGLPLARIKKIMKAEEGVSMISAEAPILFAKACEMFIMELATRSWANAEVNKRKTLQKSDIASAVSSNEVFDFLVDIVPRENTMERDIFMGIPRRENVPYYLPMPVHVPPQYAAGPSYGPAGMLMGRHLPNQPPSHPFANQIFPTPKKESDHSTDLPNSDD</sequence>
<dbReference type="FunFam" id="1.10.20.10:FF:000006">
    <property type="entry name" value="Nuclear transcription factor Y subunit gamma"/>
    <property type="match status" value="1"/>
</dbReference>
<evidence type="ECO:0000256" key="1">
    <source>
        <dbReference type="ARBA" id="ARBA00004123"/>
    </source>
</evidence>
<evidence type="ECO:0000313" key="12">
    <source>
        <dbReference type="EMBL" id="RHN72512.1"/>
    </source>
</evidence>
<feature type="region of interest" description="Disordered" evidence="8">
    <location>
        <begin position="214"/>
        <end position="244"/>
    </location>
</feature>
<evidence type="ECO:0000256" key="6">
    <source>
        <dbReference type="ARBA" id="ARBA00023242"/>
    </source>
</evidence>
<organism evidence="10">
    <name type="scientific">Medicago truncatula</name>
    <name type="common">Barrel medic</name>
    <name type="synonym">Medicago tribuloides</name>
    <dbReference type="NCBI Taxonomy" id="3880"/>
    <lineage>
        <taxon>Eukaryota</taxon>
        <taxon>Viridiplantae</taxon>
        <taxon>Streptophyta</taxon>
        <taxon>Embryophyta</taxon>
        <taxon>Tracheophyta</taxon>
        <taxon>Spermatophyta</taxon>
        <taxon>Magnoliopsida</taxon>
        <taxon>eudicotyledons</taxon>
        <taxon>Gunneridae</taxon>
        <taxon>Pentapetalae</taxon>
        <taxon>rosids</taxon>
        <taxon>fabids</taxon>
        <taxon>Fabales</taxon>
        <taxon>Fabaceae</taxon>
        <taxon>Papilionoideae</taxon>
        <taxon>50 kb inversion clade</taxon>
        <taxon>NPAAA clade</taxon>
        <taxon>Hologalegina</taxon>
        <taxon>IRL clade</taxon>
        <taxon>Trifolieae</taxon>
        <taxon>Medicago</taxon>
    </lineage>
</organism>
<evidence type="ECO:0000256" key="3">
    <source>
        <dbReference type="ARBA" id="ARBA00023125"/>
    </source>
</evidence>
<dbReference type="SUPFAM" id="SSF47113">
    <property type="entry name" value="Histone-fold"/>
    <property type="match status" value="1"/>
</dbReference>
<dbReference type="OrthoDB" id="1430158at2759"/>
<dbReference type="Gramene" id="rna8233">
    <property type="protein sequence ID" value="RHN72512.1"/>
    <property type="gene ID" value="gene8233"/>
</dbReference>
<dbReference type="PANTHER" id="PTHR10252:SF134">
    <property type="entry name" value="NUCLEAR TRANSCRIPTION FACTOR Y SUBUNIT C-4"/>
    <property type="match status" value="1"/>
</dbReference>
<feature type="region of interest" description="Disordered" evidence="8">
    <location>
        <begin position="1"/>
        <end position="20"/>
    </location>
</feature>
<reference evidence="11 14" key="1">
    <citation type="journal article" date="2011" name="Nature">
        <title>The Medicago genome provides insight into the evolution of rhizobial symbioses.</title>
        <authorList>
            <person name="Young N.D."/>
            <person name="Debelle F."/>
            <person name="Oldroyd G.E."/>
            <person name="Geurts R."/>
            <person name="Cannon S.B."/>
            <person name="Udvardi M.K."/>
            <person name="Benedito V.A."/>
            <person name="Mayer K.F."/>
            <person name="Gouzy J."/>
            <person name="Schoof H."/>
            <person name="Van de Peer Y."/>
            <person name="Proost S."/>
            <person name="Cook D.R."/>
            <person name="Meyers B.C."/>
            <person name="Spannagl M."/>
            <person name="Cheung F."/>
            <person name="De Mita S."/>
            <person name="Krishnakumar V."/>
            <person name="Gundlach H."/>
            <person name="Zhou S."/>
            <person name="Mudge J."/>
            <person name="Bharti A.K."/>
            <person name="Murray J.D."/>
            <person name="Naoumkina M.A."/>
            <person name="Rosen B."/>
            <person name="Silverstein K.A."/>
            <person name="Tang H."/>
            <person name="Rombauts S."/>
            <person name="Zhao P.X."/>
            <person name="Zhou P."/>
            <person name="Barbe V."/>
            <person name="Bardou P."/>
            <person name="Bechner M."/>
            <person name="Bellec A."/>
            <person name="Berger A."/>
            <person name="Berges H."/>
            <person name="Bidwell S."/>
            <person name="Bisseling T."/>
            <person name="Choisne N."/>
            <person name="Couloux A."/>
            <person name="Denny R."/>
            <person name="Deshpande S."/>
            <person name="Dai X."/>
            <person name="Doyle J.J."/>
            <person name="Dudez A.M."/>
            <person name="Farmer A.D."/>
            <person name="Fouteau S."/>
            <person name="Franken C."/>
            <person name="Gibelin C."/>
            <person name="Gish J."/>
            <person name="Goldstein S."/>
            <person name="Gonzalez A.J."/>
            <person name="Green P.J."/>
            <person name="Hallab A."/>
            <person name="Hartog M."/>
            <person name="Hua A."/>
            <person name="Humphray S.J."/>
            <person name="Jeong D.H."/>
            <person name="Jing Y."/>
            <person name="Jocker A."/>
            <person name="Kenton S.M."/>
            <person name="Kim D.J."/>
            <person name="Klee K."/>
            <person name="Lai H."/>
            <person name="Lang C."/>
            <person name="Lin S."/>
            <person name="Macmil S.L."/>
            <person name="Magdelenat G."/>
            <person name="Matthews L."/>
            <person name="McCorrison J."/>
            <person name="Monaghan E.L."/>
            <person name="Mun J.H."/>
            <person name="Najar F.Z."/>
            <person name="Nicholson C."/>
            <person name="Noirot C."/>
            <person name="O'Bleness M."/>
            <person name="Paule C.R."/>
            <person name="Poulain J."/>
            <person name="Prion F."/>
            <person name="Qin B."/>
            <person name="Qu C."/>
            <person name="Retzel E.F."/>
            <person name="Riddle C."/>
            <person name="Sallet E."/>
            <person name="Samain S."/>
            <person name="Samson N."/>
            <person name="Sanders I."/>
            <person name="Saurat O."/>
            <person name="Scarpelli C."/>
            <person name="Schiex T."/>
            <person name="Segurens B."/>
            <person name="Severin A.J."/>
            <person name="Sherrier D.J."/>
            <person name="Shi R."/>
            <person name="Sims S."/>
            <person name="Singer S.R."/>
            <person name="Sinharoy S."/>
            <person name="Sterck L."/>
            <person name="Viollet A."/>
            <person name="Wang B.B."/>
            <person name="Wang K."/>
            <person name="Wang M."/>
            <person name="Wang X."/>
            <person name="Warfsmann J."/>
            <person name="Weissenbach J."/>
            <person name="White D.D."/>
            <person name="White J.D."/>
            <person name="Wiley G.B."/>
            <person name="Wincker P."/>
            <person name="Xing Y."/>
            <person name="Yang L."/>
            <person name="Yao Z."/>
            <person name="Ying F."/>
            <person name="Zhai J."/>
            <person name="Zhou L."/>
            <person name="Zuber A."/>
            <person name="Denarie J."/>
            <person name="Dixon R.A."/>
            <person name="May G.D."/>
            <person name="Schwartz D.C."/>
            <person name="Rogers J."/>
            <person name="Quetier F."/>
            <person name="Town C.D."/>
            <person name="Roe B.A."/>
        </authorList>
    </citation>
    <scope>NUCLEOTIDE SEQUENCE [LARGE SCALE GENOMIC DNA]</scope>
    <source>
        <strain evidence="11">A17</strain>
        <strain evidence="13 14">cv. Jemalong A17</strain>
    </source>
</reference>
<feature type="compositionally biased region" description="Basic and acidic residues" evidence="8">
    <location>
        <begin position="1"/>
        <end position="15"/>
    </location>
</feature>
<reference evidence="13" key="4">
    <citation type="submission" date="2015-04" db="UniProtKB">
        <authorList>
            <consortium name="EnsemblPlants"/>
        </authorList>
    </citation>
    <scope>IDENTIFICATION</scope>
    <source>
        <strain evidence="13">cv. Jemalong A17</strain>
    </source>
</reference>
<dbReference type="InterPro" id="IPR009072">
    <property type="entry name" value="Histone-fold"/>
</dbReference>
<evidence type="ECO:0000313" key="13">
    <source>
        <dbReference type="EnsemblPlants" id="KEH36864"/>
    </source>
</evidence>
<gene>
    <name evidence="10" type="primary">NF-YC10</name>
    <name evidence="13" type="synonym">25486164</name>
    <name evidence="11" type="ordered locus">MTR_2g023340</name>
    <name evidence="12" type="ORF">MtrunA17_Chr2g0288481</name>
</gene>
<name>I3TAY7_MEDTR</name>
<dbReference type="GeneID" id="25486164"/>
<dbReference type="EMBL" id="CM001218">
    <property type="protein sequence ID" value="KEH36864.1"/>
    <property type="molecule type" value="Genomic_DNA"/>
</dbReference>
<evidence type="ECO:0000256" key="8">
    <source>
        <dbReference type="SAM" id="MobiDB-lite"/>
    </source>
</evidence>
<evidence type="ECO:0000313" key="14">
    <source>
        <dbReference type="Proteomes" id="UP000002051"/>
    </source>
</evidence>
<dbReference type="KEGG" id="mtr:25486164"/>